<dbReference type="Pfam" id="PF16244">
    <property type="entry name" value="DUF4901"/>
    <property type="match status" value="1"/>
</dbReference>
<proteinExistence type="predicted"/>
<dbReference type="GO" id="GO:0046872">
    <property type="term" value="F:metal ion binding"/>
    <property type="evidence" value="ECO:0007669"/>
    <property type="project" value="UniProtKB-KW"/>
</dbReference>
<evidence type="ECO:0000259" key="7">
    <source>
        <dbReference type="Pfam" id="PF07504"/>
    </source>
</evidence>
<evidence type="ECO:0000256" key="2">
    <source>
        <dbReference type="ARBA" id="ARBA00022723"/>
    </source>
</evidence>
<organism evidence="9 10">
    <name type="scientific">Brevibacillus borstelensis AK1</name>
    <dbReference type="NCBI Taxonomy" id="1300222"/>
    <lineage>
        <taxon>Bacteria</taxon>
        <taxon>Bacillati</taxon>
        <taxon>Bacillota</taxon>
        <taxon>Bacilli</taxon>
        <taxon>Bacillales</taxon>
        <taxon>Paenibacillaceae</taxon>
        <taxon>Brevibacillus</taxon>
    </lineage>
</organism>
<dbReference type="AlphaFoldDB" id="M8E719"/>
<dbReference type="EMBL" id="APBN01000009">
    <property type="protein sequence ID" value="EMT51255.1"/>
    <property type="molecule type" value="Genomic_DNA"/>
</dbReference>
<keyword evidence="1" id="KW-0645">Protease</keyword>
<keyword evidence="6" id="KW-0472">Membrane</keyword>
<keyword evidence="5" id="KW-0482">Metalloprotease</keyword>
<keyword evidence="6" id="KW-1133">Transmembrane helix</keyword>
<dbReference type="PATRIC" id="fig|1300222.3.peg.3898"/>
<dbReference type="RefSeq" id="WP_003390091.1">
    <property type="nucleotide sequence ID" value="NZ_APBN01000009.1"/>
</dbReference>
<keyword evidence="4" id="KW-0862">Zinc</keyword>
<comment type="caution">
    <text evidence="9">The sequence shown here is derived from an EMBL/GenBank/DDBJ whole genome shotgun (WGS) entry which is preliminary data.</text>
</comment>
<evidence type="ECO:0000256" key="4">
    <source>
        <dbReference type="ARBA" id="ARBA00022833"/>
    </source>
</evidence>
<keyword evidence="3" id="KW-0378">Hydrolase</keyword>
<evidence type="ECO:0000256" key="1">
    <source>
        <dbReference type="ARBA" id="ARBA00022670"/>
    </source>
</evidence>
<evidence type="ECO:0000256" key="3">
    <source>
        <dbReference type="ARBA" id="ARBA00022801"/>
    </source>
</evidence>
<feature type="domain" description="YcdB/YcdC repeated" evidence="8">
    <location>
        <begin position="127"/>
        <end position="236"/>
    </location>
</feature>
<dbReference type="STRING" id="1300222.I532_18582"/>
<evidence type="ECO:0000313" key="10">
    <source>
        <dbReference type="Proteomes" id="UP000012081"/>
    </source>
</evidence>
<dbReference type="Pfam" id="PF07504">
    <property type="entry name" value="FTP"/>
    <property type="match status" value="1"/>
</dbReference>
<name>M8E719_9BACL</name>
<dbReference type="OrthoDB" id="2473918at2"/>
<dbReference type="Proteomes" id="UP000012081">
    <property type="component" value="Unassembled WGS sequence"/>
</dbReference>
<dbReference type="GO" id="GO:0006508">
    <property type="term" value="P:proteolysis"/>
    <property type="evidence" value="ECO:0007669"/>
    <property type="project" value="UniProtKB-KW"/>
</dbReference>
<feature type="transmembrane region" description="Helical" evidence="6">
    <location>
        <begin position="47"/>
        <end position="64"/>
    </location>
</feature>
<feature type="domain" description="FTP" evidence="7">
    <location>
        <begin position="349"/>
        <end position="377"/>
    </location>
</feature>
<dbReference type="InterPro" id="IPR011096">
    <property type="entry name" value="FTP_domain"/>
</dbReference>
<reference evidence="9 10" key="1">
    <citation type="submission" date="2013-03" db="EMBL/GenBank/DDBJ databases">
        <title>Assembly of a new bacterial strain Brevibacillus borstelensis AK1.</title>
        <authorList>
            <person name="Rajan I."/>
            <person name="PoliReddy D."/>
            <person name="Sugumar T."/>
            <person name="Rathinam K."/>
            <person name="Alqarawi S."/>
            <person name="Khalil A.B."/>
            <person name="Sivakumar N."/>
        </authorList>
    </citation>
    <scope>NUCLEOTIDE SEQUENCE [LARGE SCALE GENOMIC DNA]</scope>
    <source>
        <strain evidence="9 10">AK1</strain>
    </source>
</reference>
<accession>M8E719</accession>
<sequence length="726" mass="79904">MDVDKEFREAVQNVSRKTAQSIQFTPELEKRINDQLSKRRAKGFRSLYAAGAVAASIALAFAVWKPVASLFPSDLQQAAAELSGQKAKALVQKALQPLQKAIPELGGYQLTVKEVGPGVVMAELRKGDNEYAQVAVNTGTEQLEMFKWFTSDAGKQALTEQAAAEKANAFLDALLGEQRKQYEQTAAGEIYRPQNGFLELDVNGMYVTYKQMKDGKAVPFGDITLWVDGAGRIVAFGQLNSEEQATLDKLAKALPEFNTGAVLVNKDKRKDGSSLTLANADEQGNTVMVSTQGKGDTISRYRVDAPRDEGWVHAPKALASEKASQFLQSVLGEDLKNYREKDSSDIPGYQRYHNGLPVLGDDLYVVVDKTGRVTDFAKNASAYDLAALPDPSTAVSREAAEKEVAANMKLRYIERLFERSSSDQKQQDLGPLLDYTPAVAFFQMGQSGSLHWYIDAETGKIQFGTGNNGMEYDRLGTHEPITLAAQKQAAAIKTKEEAAALLTEEWGADLKGLPYSEREQEKREGEGKEKVFHWETKDEKRLEVVVDAATGRVVDVTIPRKDTNISVSEQAALKEAIRVLEKYVDPGVTEVQVSQIIKPGEPSPVTSGDWQFEFIKSHDGVPVLQQYPDEAYIVTVDPSTGKANGFLNRTASAEAVALPDKSKAVPVEQAVREYLAYMPLQLAYTIKGVEDEKLAKPKLIYVPMSDKRYADKYIYIDAISGKAVIR</sequence>
<protein>
    <submittedName>
        <fullName evidence="9">Uncharacterized protein</fullName>
    </submittedName>
</protein>
<gene>
    <name evidence="9" type="ORF">I532_18582</name>
</gene>
<evidence type="ECO:0000256" key="5">
    <source>
        <dbReference type="ARBA" id="ARBA00023049"/>
    </source>
</evidence>
<evidence type="ECO:0000313" key="9">
    <source>
        <dbReference type="EMBL" id="EMT51255.1"/>
    </source>
</evidence>
<keyword evidence="6" id="KW-0812">Transmembrane</keyword>
<dbReference type="GO" id="GO:0008237">
    <property type="term" value="F:metallopeptidase activity"/>
    <property type="evidence" value="ECO:0007669"/>
    <property type="project" value="UniProtKB-KW"/>
</dbReference>
<keyword evidence="10" id="KW-1185">Reference proteome</keyword>
<keyword evidence="2" id="KW-0479">Metal-binding</keyword>
<dbReference type="InterPro" id="IPR032599">
    <property type="entry name" value="YcdB/YcdC_rep_domain"/>
</dbReference>
<evidence type="ECO:0000259" key="8">
    <source>
        <dbReference type="Pfam" id="PF16244"/>
    </source>
</evidence>
<evidence type="ECO:0000256" key="6">
    <source>
        <dbReference type="SAM" id="Phobius"/>
    </source>
</evidence>